<keyword evidence="2" id="KW-0472">Membrane</keyword>
<keyword evidence="3" id="KW-1185">Reference proteome</keyword>
<dbReference type="Proteomes" id="UP000095287">
    <property type="component" value="Unplaced"/>
</dbReference>
<feature type="transmembrane region" description="Helical" evidence="2">
    <location>
        <begin position="12"/>
        <end position="32"/>
    </location>
</feature>
<feature type="region of interest" description="Disordered" evidence="1">
    <location>
        <begin position="46"/>
        <end position="66"/>
    </location>
</feature>
<evidence type="ECO:0000256" key="2">
    <source>
        <dbReference type="SAM" id="Phobius"/>
    </source>
</evidence>
<evidence type="ECO:0000313" key="4">
    <source>
        <dbReference type="WBParaSite" id="L893_g23174.t1"/>
    </source>
</evidence>
<reference evidence="4" key="1">
    <citation type="submission" date="2016-11" db="UniProtKB">
        <authorList>
            <consortium name="WormBaseParasite"/>
        </authorList>
    </citation>
    <scope>IDENTIFICATION</scope>
</reference>
<accession>A0A1I7Z670</accession>
<evidence type="ECO:0000256" key="1">
    <source>
        <dbReference type="SAM" id="MobiDB-lite"/>
    </source>
</evidence>
<evidence type="ECO:0000313" key="3">
    <source>
        <dbReference type="Proteomes" id="UP000095287"/>
    </source>
</evidence>
<protein>
    <submittedName>
        <fullName evidence="4">Secreted protein</fullName>
    </submittedName>
</protein>
<name>A0A1I7Z670_9BILA</name>
<dbReference type="WBParaSite" id="L893_g23174.t1">
    <property type="protein sequence ID" value="L893_g23174.t1"/>
    <property type="gene ID" value="L893_g23174"/>
</dbReference>
<organism evidence="3 4">
    <name type="scientific">Steinernema glaseri</name>
    <dbReference type="NCBI Taxonomy" id="37863"/>
    <lineage>
        <taxon>Eukaryota</taxon>
        <taxon>Metazoa</taxon>
        <taxon>Ecdysozoa</taxon>
        <taxon>Nematoda</taxon>
        <taxon>Chromadorea</taxon>
        <taxon>Rhabditida</taxon>
        <taxon>Tylenchina</taxon>
        <taxon>Panagrolaimomorpha</taxon>
        <taxon>Strongyloidoidea</taxon>
        <taxon>Steinernematidae</taxon>
        <taxon>Steinernema</taxon>
    </lineage>
</organism>
<proteinExistence type="predicted"/>
<dbReference type="AlphaFoldDB" id="A0A1I7Z670"/>
<keyword evidence="2" id="KW-0812">Transmembrane</keyword>
<keyword evidence="2" id="KW-1133">Transmembrane helix</keyword>
<sequence>MWSLNNTGADFIILIIVFTWRFAVFCLALRTLHGVVRKVAKINNTGEQGREREGGGQPREGPVWGTDQTQRTRSFVQVNFSIDEVHSARYFELLAVHDGISVLSFSGAPYVAHLWMALSAGFRETAIEAFRSIRIRASQRRLLVFVVSRSGGVGH</sequence>